<dbReference type="Pfam" id="PF04542">
    <property type="entry name" value="Sigma70_r2"/>
    <property type="match status" value="1"/>
</dbReference>
<dbReference type="Gene3D" id="1.10.1740.10">
    <property type="match status" value="1"/>
</dbReference>
<sequence length="198" mass="22693">MGSASSRDLSAHGDIHGLYVEHHAWLKRWLWQRMGCRSDAADLTQDTFLRLFRPAVAPRASDLRQPRAYLATVARRLMLNLYRRRSVEQAWLHTLQQMPEQWAASAEEQYLIQEALQLIDSLLHGLPSVVRRAFLLSQLEGHSHAEIAMALGVTVRSVRRYLTQAMEHCMLLAMADERRANGRWSDTSFARPRAGTYA</sequence>
<keyword evidence="3" id="KW-0731">Sigma factor</keyword>
<proteinExistence type="inferred from homology"/>
<dbReference type="NCBIfam" id="TIGR02937">
    <property type="entry name" value="sigma70-ECF"/>
    <property type="match status" value="1"/>
</dbReference>
<evidence type="ECO:0000256" key="3">
    <source>
        <dbReference type="ARBA" id="ARBA00023082"/>
    </source>
</evidence>
<dbReference type="PANTHER" id="PTHR43133">
    <property type="entry name" value="RNA POLYMERASE ECF-TYPE SIGMA FACTO"/>
    <property type="match status" value="1"/>
</dbReference>
<dbReference type="InterPro" id="IPR014284">
    <property type="entry name" value="RNA_pol_sigma-70_dom"/>
</dbReference>
<dbReference type="InterPro" id="IPR013249">
    <property type="entry name" value="RNA_pol_sigma70_r4_t2"/>
</dbReference>
<evidence type="ECO:0000256" key="4">
    <source>
        <dbReference type="ARBA" id="ARBA00023163"/>
    </source>
</evidence>
<dbReference type="SUPFAM" id="SSF88659">
    <property type="entry name" value="Sigma3 and sigma4 domains of RNA polymerase sigma factors"/>
    <property type="match status" value="1"/>
</dbReference>
<evidence type="ECO:0000256" key="2">
    <source>
        <dbReference type="ARBA" id="ARBA00023015"/>
    </source>
</evidence>
<dbReference type="GO" id="GO:0006352">
    <property type="term" value="P:DNA-templated transcription initiation"/>
    <property type="evidence" value="ECO:0007669"/>
    <property type="project" value="InterPro"/>
</dbReference>
<dbReference type="InterPro" id="IPR013325">
    <property type="entry name" value="RNA_pol_sigma_r2"/>
</dbReference>
<evidence type="ECO:0000313" key="7">
    <source>
        <dbReference type="EMBL" id="VVM54084.1"/>
    </source>
</evidence>
<evidence type="ECO:0000313" key="8">
    <source>
        <dbReference type="Proteomes" id="UP000399692"/>
    </source>
</evidence>
<dbReference type="InterPro" id="IPR036388">
    <property type="entry name" value="WH-like_DNA-bd_sf"/>
</dbReference>
<reference evidence="7 8" key="1">
    <citation type="submission" date="2019-09" db="EMBL/GenBank/DDBJ databases">
        <authorList>
            <person name="Chandra G."/>
            <person name="Truman W A."/>
        </authorList>
    </citation>
    <scope>NUCLEOTIDE SEQUENCE [LARGE SCALE GENOMIC DNA]</scope>
    <source>
        <strain evidence="7">PS631</strain>
    </source>
</reference>
<accession>A0A5E6QDD7</accession>
<keyword evidence="4" id="KW-0804">Transcription</keyword>
<dbReference type="OrthoDB" id="9797134at2"/>
<feature type="domain" description="RNA polymerase sigma-70 region 2" evidence="5">
    <location>
        <begin position="18"/>
        <end position="86"/>
    </location>
</feature>
<dbReference type="PANTHER" id="PTHR43133:SF63">
    <property type="entry name" value="RNA POLYMERASE SIGMA FACTOR FECI-RELATED"/>
    <property type="match status" value="1"/>
</dbReference>
<organism evidence="7 8">
    <name type="scientific">Pseudomonas fluorescens</name>
    <dbReference type="NCBI Taxonomy" id="294"/>
    <lineage>
        <taxon>Bacteria</taxon>
        <taxon>Pseudomonadati</taxon>
        <taxon>Pseudomonadota</taxon>
        <taxon>Gammaproteobacteria</taxon>
        <taxon>Pseudomonadales</taxon>
        <taxon>Pseudomonadaceae</taxon>
        <taxon>Pseudomonas</taxon>
    </lineage>
</organism>
<gene>
    <name evidence="7" type="primary">fecI_4</name>
    <name evidence="7" type="ORF">PS631_00975</name>
</gene>
<dbReference type="InterPro" id="IPR039425">
    <property type="entry name" value="RNA_pol_sigma-70-like"/>
</dbReference>
<evidence type="ECO:0000259" key="5">
    <source>
        <dbReference type="Pfam" id="PF04542"/>
    </source>
</evidence>
<evidence type="ECO:0000259" key="6">
    <source>
        <dbReference type="Pfam" id="PF08281"/>
    </source>
</evidence>
<protein>
    <submittedName>
        <fullName evidence="7">Putative RNA polymerase sigma factor FecI</fullName>
    </submittedName>
</protein>
<dbReference type="SUPFAM" id="SSF88946">
    <property type="entry name" value="Sigma2 domain of RNA polymerase sigma factors"/>
    <property type="match status" value="1"/>
</dbReference>
<dbReference type="Gene3D" id="1.10.10.10">
    <property type="entry name" value="Winged helix-like DNA-binding domain superfamily/Winged helix DNA-binding domain"/>
    <property type="match status" value="1"/>
</dbReference>
<dbReference type="GO" id="GO:0016987">
    <property type="term" value="F:sigma factor activity"/>
    <property type="evidence" value="ECO:0007669"/>
    <property type="project" value="UniProtKB-KW"/>
</dbReference>
<dbReference type="EMBL" id="CABVHF010000001">
    <property type="protein sequence ID" value="VVM54084.1"/>
    <property type="molecule type" value="Genomic_DNA"/>
</dbReference>
<dbReference type="Pfam" id="PF08281">
    <property type="entry name" value="Sigma70_r4_2"/>
    <property type="match status" value="1"/>
</dbReference>
<name>A0A5E6QDD7_PSEFL</name>
<evidence type="ECO:0000256" key="1">
    <source>
        <dbReference type="ARBA" id="ARBA00010641"/>
    </source>
</evidence>
<dbReference type="AlphaFoldDB" id="A0A5E6QDD7"/>
<dbReference type="Proteomes" id="UP000399692">
    <property type="component" value="Unassembled WGS sequence"/>
</dbReference>
<dbReference type="InterPro" id="IPR007627">
    <property type="entry name" value="RNA_pol_sigma70_r2"/>
</dbReference>
<keyword evidence="2" id="KW-0805">Transcription regulation</keyword>
<dbReference type="GO" id="GO:0003677">
    <property type="term" value="F:DNA binding"/>
    <property type="evidence" value="ECO:0007669"/>
    <property type="project" value="InterPro"/>
</dbReference>
<dbReference type="InterPro" id="IPR013324">
    <property type="entry name" value="RNA_pol_sigma_r3/r4-like"/>
</dbReference>
<comment type="similarity">
    <text evidence="1">Belongs to the sigma-70 factor family. ECF subfamily.</text>
</comment>
<feature type="domain" description="RNA polymerase sigma factor 70 region 4 type 2" evidence="6">
    <location>
        <begin position="117"/>
        <end position="169"/>
    </location>
</feature>
<dbReference type="RefSeq" id="WP_150569463.1">
    <property type="nucleotide sequence ID" value="NZ_CABVHF010000001.1"/>
</dbReference>